<accession>A0A7Y9IX22</accession>
<feature type="transmembrane region" description="Helical" evidence="2">
    <location>
        <begin position="259"/>
        <end position="277"/>
    </location>
</feature>
<evidence type="ECO:0000256" key="2">
    <source>
        <dbReference type="SAM" id="Phobius"/>
    </source>
</evidence>
<gene>
    <name evidence="3" type="ORF">FHW18_003943</name>
</gene>
<sequence length="428" mass="47139">MPTSATPSHSAASATVGMAAPPTAGRSRRWELDALRGLMLVLMLSTHLPTFFALPLGQPFGFVSAAEGFVMLSAYMAGLVYTQRSMKEGIPAMRKAFLRRAMVVYLCQAASLLFLFTVIAWLGMTFDQAAARNLISFYLAHPTTGLWASLLLIYNPPLLDILPIYVMFMLLSPWVLAYGLQHGWRAIAALSGALWVATQFGLSKVLYDWLVAMTGLSVPFRETGSFETFAWQALWIFGLWMGARHAQTPAEKRGEFPRWLVNASIVVAVVFFIWRHLTGQEPFPMGHPINFVFDKWHLGPMRLVDFFALMILVIHFESWLKSHAPRLKWLETMGAASLPVFCAHLVLVLLALALLGETNPGRPMWIDPVMFVGCIVVLYVVARLVLAFESRAPRKKAGSEPADAAGSARASVPPAGPSPSPANPDAPR</sequence>
<comment type="caution">
    <text evidence="3">The sequence shown here is derived from an EMBL/GenBank/DDBJ whole genome shotgun (WGS) entry which is preliminary data.</text>
</comment>
<keyword evidence="2" id="KW-1133">Transmembrane helix</keyword>
<feature type="transmembrane region" description="Helical" evidence="2">
    <location>
        <begin position="336"/>
        <end position="356"/>
    </location>
</feature>
<feature type="region of interest" description="Disordered" evidence="1">
    <location>
        <begin position="392"/>
        <end position="428"/>
    </location>
</feature>
<feature type="compositionally biased region" description="Low complexity" evidence="1">
    <location>
        <begin position="404"/>
        <end position="413"/>
    </location>
</feature>
<feature type="region of interest" description="Disordered" evidence="1">
    <location>
        <begin position="1"/>
        <end position="23"/>
    </location>
</feature>
<feature type="compositionally biased region" description="Pro residues" evidence="1">
    <location>
        <begin position="414"/>
        <end position="428"/>
    </location>
</feature>
<feature type="transmembrane region" description="Helical" evidence="2">
    <location>
        <begin position="161"/>
        <end position="180"/>
    </location>
</feature>
<organism evidence="3 4">
    <name type="scientific">Pigmentiphaga litoralis</name>
    <dbReference type="NCBI Taxonomy" id="516702"/>
    <lineage>
        <taxon>Bacteria</taxon>
        <taxon>Pseudomonadati</taxon>
        <taxon>Pseudomonadota</taxon>
        <taxon>Betaproteobacteria</taxon>
        <taxon>Burkholderiales</taxon>
        <taxon>Alcaligenaceae</taxon>
        <taxon>Pigmentiphaga</taxon>
    </lineage>
</organism>
<dbReference type="PIRSF" id="PIRSF028704">
    <property type="entry name" value="UPC028704"/>
    <property type="match status" value="1"/>
</dbReference>
<evidence type="ECO:0000313" key="4">
    <source>
        <dbReference type="Proteomes" id="UP000542125"/>
    </source>
</evidence>
<dbReference type="InterPro" id="IPR014550">
    <property type="entry name" value="UCP028704_OpgC"/>
</dbReference>
<protein>
    <recommendedName>
        <fullName evidence="5">Acyltransferase</fullName>
    </recommendedName>
</protein>
<dbReference type="AlphaFoldDB" id="A0A7Y9IX22"/>
<dbReference type="Proteomes" id="UP000542125">
    <property type="component" value="Unassembled WGS sequence"/>
</dbReference>
<keyword evidence="2" id="KW-0812">Transmembrane</keyword>
<name>A0A7Y9IX22_9BURK</name>
<evidence type="ECO:0008006" key="5">
    <source>
        <dbReference type="Google" id="ProtNLM"/>
    </source>
</evidence>
<reference evidence="3 4" key="1">
    <citation type="submission" date="2020-07" db="EMBL/GenBank/DDBJ databases">
        <title>Genomic Encyclopedia of Type Strains, Phase IV (KMG-V): Genome sequencing to study the core and pangenomes of soil and plant-associated prokaryotes.</title>
        <authorList>
            <person name="Whitman W."/>
        </authorList>
    </citation>
    <scope>NUCLEOTIDE SEQUENCE [LARGE SCALE GENOMIC DNA]</scope>
    <source>
        <strain evidence="3 4">SAS40</strain>
    </source>
</reference>
<proteinExistence type="predicted"/>
<feature type="transmembrane region" description="Helical" evidence="2">
    <location>
        <begin position="297"/>
        <end position="316"/>
    </location>
</feature>
<keyword evidence="4" id="KW-1185">Reference proteome</keyword>
<evidence type="ECO:0000313" key="3">
    <source>
        <dbReference type="EMBL" id="NYE84672.1"/>
    </source>
</evidence>
<feature type="transmembrane region" description="Helical" evidence="2">
    <location>
        <begin position="368"/>
        <end position="386"/>
    </location>
</feature>
<feature type="transmembrane region" description="Helical" evidence="2">
    <location>
        <begin position="60"/>
        <end position="81"/>
    </location>
</feature>
<dbReference type="Pfam" id="PF10129">
    <property type="entry name" value="OpgC_C"/>
    <property type="match status" value="1"/>
</dbReference>
<dbReference type="PANTHER" id="PTHR38592">
    <property type="entry name" value="BLL4819 PROTEIN"/>
    <property type="match status" value="1"/>
</dbReference>
<feature type="transmembrane region" description="Helical" evidence="2">
    <location>
        <begin position="34"/>
        <end position="54"/>
    </location>
</feature>
<dbReference type="PANTHER" id="PTHR38592:SF3">
    <property type="entry name" value="BLL4819 PROTEIN"/>
    <property type="match status" value="1"/>
</dbReference>
<keyword evidence="2" id="KW-0472">Membrane</keyword>
<dbReference type="EMBL" id="JACBYR010000001">
    <property type="protein sequence ID" value="NYE84672.1"/>
    <property type="molecule type" value="Genomic_DNA"/>
</dbReference>
<evidence type="ECO:0000256" key="1">
    <source>
        <dbReference type="SAM" id="MobiDB-lite"/>
    </source>
</evidence>
<feature type="transmembrane region" description="Helical" evidence="2">
    <location>
        <begin position="102"/>
        <end position="123"/>
    </location>
</feature>
<feature type="transmembrane region" description="Helical" evidence="2">
    <location>
        <begin position="186"/>
        <end position="207"/>
    </location>
</feature>
<feature type="compositionally biased region" description="Low complexity" evidence="1">
    <location>
        <begin position="1"/>
        <end position="15"/>
    </location>
</feature>
<dbReference type="RefSeq" id="WP_257021935.1">
    <property type="nucleotide sequence ID" value="NZ_JACBYR010000001.1"/>
</dbReference>